<dbReference type="OrthoDB" id="5524593at2"/>
<dbReference type="EMBL" id="QPJC01000015">
    <property type="protein sequence ID" value="RCW39676.1"/>
    <property type="molecule type" value="Genomic_DNA"/>
</dbReference>
<dbReference type="Proteomes" id="UP000253495">
    <property type="component" value="Unassembled WGS sequence"/>
</dbReference>
<dbReference type="PANTHER" id="PTHR35908">
    <property type="entry name" value="HYPOTHETICAL FUSION PROTEIN"/>
    <property type="match status" value="1"/>
</dbReference>
<reference evidence="2 3" key="1">
    <citation type="submission" date="2018-07" db="EMBL/GenBank/DDBJ databases">
        <title>Genomic Encyclopedia of Type Strains, Phase III (KMG-III): the genomes of soil and plant-associated and newly described type strains.</title>
        <authorList>
            <person name="Whitman W."/>
        </authorList>
    </citation>
    <scope>NUCLEOTIDE SEQUENCE [LARGE SCALE GENOMIC DNA]</scope>
    <source>
        <strain evidence="2 3">CECT 8575</strain>
    </source>
</reference>
<comment type="caution">
    <text evidence="2">The sequence shown here is derived from an EMBL/GenBank/DDBJ whole genome shotgun (WGS) entry which is preliminary data.</text>
</comment>
<dbReference type="Gene3D" id="3.10.180.10">
    <property type="entry name" value="2,3-Dihydroxybiphenyl 1,2-Dioxygenase, domain 1"/>
    <property type="match status" value="2"/>
</dbReference>
<protein>
    <recommendedName>
        <fullName evidence="1">Glyoxalase-like domain-containing protein</fullName>
    </recommendedName>
</protein>
<dbReference type="AlphaFoldDB" id="A0A368VEW8"/>
<dbReference type="RefSeq" id="WP_114454690.1">
    <property type="nucleotide sequence ID" value="NZ_QPJC01000015.1"/>
</dbReference>
<organism evidence="2 3">
    <name type="scientific">Halopolyspora algeriensis</name>
    <dbReference type="NCBI Taxonomy" id="1500506"/>
    <lineage>
        <taxon>Bacteria</taxon>
        <taxon>Bacillati</taxon>
        <taxon>Actinomycetota</taxon>
        <taxon>Actinomycetes</taxon>
        <taxon>Actinomycetes incertae sedis</taxon>
        <taxon>Halopolyspora</taxon>
    </lineage>
</organism>
<dbReference type="PANTHER" id="PTHR35908:SF1">
    <property type="entry name" value="CONSERVED PROTEIN"/>
    <property type="match status" value="1"/>
</dbReference>
<name>A0A368VEW8_9ACTN</name>
<feature type="domain" description="Glyoxalase-like" evidence="1">
    <location>
        <begin position="6"/>
        <end position="114"/>
    </location>
</feature>
<evidence type="ECO:0000313" key="3">
    <source>
        <dbReference type="Proteomes" id="UP000253495"/>
    </source>
</evidence>
<dbReference type="InterPro" id="IPR041581">
    <property type="entry name" value="Glyoxalase_6"/>
</dbReference>
<gene>
    <name evidence="2" type="ORF">DFQ14_11552</name>
</gene>
<keyword evidence="3" id="KW-1185">Reference proteome</keyword>
<feature type="domain" description="Glyoxalase-like" evidence="1">
    <location>
        <begin position="132"/>
        <end position="236"/>
    </location>
</feature>
<accession>A0A368VEW8</accession>
<dbReference type="Pfam" id="PF18029">
    <property type="entry name" value="Glyoxalase_6"/>
    <property type="match status" value="2"/>
</dbReference>
<evidence type="ECO:0000259" key="1">
    <source>
        <dbReference type="Pfam" id="PF18029"/>
    </source>
</evidence>
<dbReference type="SUPFAM" id="SSF54593">
    <property type="entry name" value="Glyoxalase/Bleomycin resistance protein/Dihydroxybiphenyl dioxygenase"/>
    <property type="match status" value="2"/>
</dbReference>
<dbReference type="InterPro" id="IPR029068">
    <property type="entry name" value="Glyas_Bleomycin-R_OHBP_Dase"/>
</dbReference>
<sequence length="240" mass="25916">MYLENVVVDAVEPQRLGRFWEAVVGGERLTDEPDIVETRLTVEGGPVLDLCFPGVASESPSEPPRLHLDLLGGADQAGEVDRLLGLGARHVDIGQGDVPWVVLADPEGNPCCVLEHRAAYGDTGPIAAFPLASADPDRDGEFWSWLTGWTDAPGIAPRTLRHPSLRGPLLELRPEPAPKGAAKNRLHLDIRLETGDDPDEVAAGIAERGGRELHPDWGELPWRVHTDPSGNELCVLPARS</sequence>
<proteinExistence type="predicted"/>
<evidence type="ECO:0000313" key="2">
    <source>
        <dbReference type="EMBL" id="RCW39676.1"/>
    </source>
</evidence>